<evidence type="ECO:0008006" key="11">
    <source>
        <dbReference type="Google" id="ProtNLM"/>
    </source>
</evidence>
<keyword evidence="3" id="KW-1003">Cell membrane</keyword>
<dbReference type="PANTHER" id="PTHR32195:SF24">
    <property type="entry name" value="TRYPTOPHAN OR TYROSINE TRANSPORTER PROTEIN"/>
    <property type="match status" value="1"/>
</dbReference>
<evidence type="ECO:0000256" key="2">
    <source>
        <dbReference type="ARBA" id="ARBA00022448"/>
    </source>
</evidence>
<accession>A0A9J5ZD85</accession>
<dbReference type="InterPro" id="IPR018227">
    <property type="entry name" value="Amino_acid_transport_2"/>
</dbReference>
<evidence type="ECO:0000256" key="6">
    <source>
        <dbReference type="ARBA" id="ARBA00022989"/>
    </source>
</evidence>
<organism evidence="9 10">
    <name type="scientific">Solanum commersonii</name>
    <name type="common">Commerson's wild potato</name>
    <name type="synonym">Commerson's nightshade</name>
    <dbReference type="NCBI Taxonomy" id="4109"/>
    <lineage>
        <taxon>Eukaryota</taxon>
        <taxon>Viridiplantae</taxon>
        <taxon>Streptophyta</taxon>
        <taxon>Embryophyta</taxon>
        <taxon>Tracheophyta</taxon>
        <taxon>Spermatophyta</taxon>
        <taxon>Magnoliopsida</taxon>
        <taxon>eudicotyledons</taxon>
        <taxon>Gunneridae</taxon>
        <taxon>Pentapetalae</taxon>
        <taxon>asterids</taxon>
        <taxon>lamiids</taxon>
        <taxon>Solanales</taxon>
        <taxon>Solanaceae</taxon>
        <taxon>Solanoideae</taxon>
        <taxon>Solaneae</taxon>
        <taxon>Solanum</taxon>
    </lineage>
</organism>
<keyword evidence="4" id="KW-0997">Cell inner membrane</keyword>
<dbReference type="Pfam" id="PF03222">
    <property type="entry name" value="Trp_Tyr_perm"/>
    <property type="match status" value="1"/>
</dbReference>
<keyword evidence="2" id="KW-0813">Transport</keyword>
<dbReference type="AlphaFoldDB" id="A0A9J5ZD85"/>
<dbReference type="EMBL" id="JACXVP010000004">
    <property type="protein sequence ID" value="KAG5610907.1"/>
    <property type="molecule type" value="Genomic_DNA"/>
</dbReference>
<feature type="transmembrane region" description="Helical" evidence="8">
    <location>
        <begin position="212"/>
        <end position="231"/>
    </location>
</feature>
<feature type="transmembrane region" description="Helical" evidence="8">
    <location>
        <begin position="317"/>
        <end position="339"/>
    </location>
</feature>
<keyword evidence="5 8" id="KW-0812">Transmembrane</keyword>
<feature type="transmembrane region" description="Helical" evidence="8">
    <location>
        <begin position="252"/>
        <end position="270"/>
    </location>
</feature>
<comment type="caution">
    <text evidence="9">The sequence shown here is derived from an EMBL/GenBank/DDBJ whole genome shotgun (WGS) entry which is preliminary data.</text>
</comment>
<evidence type="ECO:0000256" key="4">
    <source>
        <dbReference type="ARBA" id="ARBA00022519"/>
    </source>
</evidence>
<evidence type="ECO:0000256" key="5">
    <source>
        <dbReference type="ARBA" id="ARBA00022692"/>
    </source>
</evidence>
<dbReference type="PANTHER" id="PTHR32195">
    <property type="entry name" value="OS07G0662800 PROTEIN"/>
    <property type="match status" value="1"/>
</dbReference>
<evidence type="ECO:0000313" key="10">
    <source>
        <dbReference type="Proteomes" id="UP000824120"/>
    </source>
</evidence>
<reference evidence="9 10" key="1">
    <citation type="submission" date="2020-09" db="EMBL/GenBank/DDBJ databases">
        <title>De no assembly of potato wild relative species, Solanum commersonii.</title>
        <authorList>
            <person name="Cho K."/>
        </authorList>
    </citation>
    <scope>NUCLEOTIDE SEQUENCE [LARGE SCALE GENOMIC DNA]</scope>
    <source>
        <strain evidence="9">LZ3.2</strain>
        <tissue evidence="9">Leaf</tissue>
    </source>
</reference>
<protein>
    <recommendedName>
        <fullName evidence="11">Tyrosine-specific transport protein</fullName>
    </recommendedName>
</protein>
<evidence type="ECO:0000256" key="7">
    <source>
        <dbReference type="ARBA" id="ARBA00023136"/>
    </source>
</evidence>
<feature type="transmembrane region" description="Helical" evidence="8">
    <location>
        <begin position="424"/>
        <end position="442"/>
    </location>
</feature>
<evidence type="ECO:0000313" key="9">
    <source>
        <dbReference type="EMBL" id="KAG5610907.1"/>
    </source>
</evidence>
<feature type="transmembrane region" description="Helical" evidence="8">
    <location>
        <begin position="282"/>
        <end position="305"/>
    </location>
</feature>
<evidence type="ECO:0000256" key="3">
    <source>
        <dbReference type="ARBA" id="ARBA00022475"/>
    </source>
</evidence>
<dbReference type="GO" id="GO:0005886">
    <property type="term" value="C:plasma membrane"/>
    <property type="evidence" value="ECO:0007669"/>
    <property type="project" value="UniProtKB-SubCell"/>
</dbReference>
<feature type="transmembrane region" description="Helical" evidence="8">
    <location>
        <begin position="90"/>
        <end position="110"/>
    </location>
</feature>
<feature type="transmembrane region" description="Helical" evidence="8">
    <location>
        <begin position="175"/>
        <end position="197"/>
    </location>
</feature>
<evidence type="ECO:0000256" key="8">
    <source>
        <dbReference type="SAM" id="Phobius"/>
    </source>
</evidence>
<proteinExistence type="predicted"/>
<keyword evidence="6 8" id="KW-1133">Transmembrane helix</keyword>
<feature type="transmembrane region" description="Helical" evidence="8">
    <location>
        <begin position="454"/>
        <end position="475"/>
    </location>
</feature>
<name>A0A9J5ZD85_SOLCO</name>
<evidence type="ECO:0000256" key="1">
    <source>
        <dbReference type="ARBA" id="ARBA00004429"/>
    </source>
</evidence>
<keyword evidence="10" id="KW-1185">Reference proteome</keyword>
<dbReference type="Proteomes" id="UP000824120">
    <property type="component" value="Chromosome 4"/>
</dbReference>
<dbReference type="Gene3D" id="1.20.1740.10">
    <property type="entry name" value="Amino acid/polyamine transporter I"/>
    <property type="match status" value="1"/>
</dbReference>
<comment type="subcellular location">
    <subcellularLocation>
        <location evidence="1">Cell inner membrane</location>
        <topology evidence="1">Multi-pass membrane protein</topology>
    </subcellularLocation>
</comment>
<feature type="transmembrane region" description="Helical" evidence="8">
    <location>
        <begin position="487"/>
        <end position="509"/>
    </location>
</feature>
<dbReference type="GO" id="GO:0003333">
    <property type="term" value="P:amino acid transmembrane transport"/>
    <property type="evidence" value="ECO:0007669"/>
    <property type="project" value="InterPro"/>
</dbReference>
<sequence length="517" mass="56644">MDIHSLASSPSFTNGKITRIYESRSHCQWAKLSLWHQEKKTIVLKYRILNYQQRQRRREWAPNSWKISAIKGGKECSEVTQRIYKKKGTVAGAVALIIGTSIGSGILALPQKTSPVGIIPSSIAMTVCWAFLLIEALVLVEINVGLLKKNKVKFEDGELEIISIRTMAEETLGEWGGALATVTYVFLGYTSMIAYISKSGEILCHLINLPESVLGFFFTSLFTILISVGGTKATDQVNQWLTALMIGSYDEFQTGLLVAIEVLTILYGGWSGDEGSSDWGKVPSTIPVLIFSLVYHDLAPVLCAYLEGDLKRIRTSVLIGGLVPLLALLVWDAIAFGLSSQVDQVVDPVELLLRVKWSGVSYMVQTFSLLAVGTSLIGTLLSFSEFLKEQLNNLNLQSRVSTRLDLQRSTSQLRLRKWWIRNNLGFTATAIAIAPPLLLSTAIPDAFSAATDIAGGYCMTMLYGILPPAMAWAMHNREGKDSEPKISIARPALVSVGLVACGIVAVQILQDLSMLHS</sequence>
<keyword evidence="7 8" id="KW-0472">Membrane</keyword>
<feature type="transmembrane region" description="Helical" evidence="8">
    <location>
        <begin position="359"/>
        <end position="383"/>
    </location>
</feature>
<feature type="transmembrane region" description="Helical" evidence="8">
    <location>
        <begin position="122"/>
        <end position="144"/>
    </location>
</feature>
<dbReference type="OrthoDB" id="2014999at2759"/>
<gene>
    <name evidence="9" type="ORF">H5410_022188</name>
</gene>